<reference evidence="5" key="2">
    <citation type="submission" date="2022-10" db="EMBL/GenBank/DDBJ databases">
        <authorList>
            <consortium name="ENA_rothamsted_submissions"/>
            <consortium name="culmorum"/>
            <person name="King R."/>
        </authorList>
    </citation>
    <scope>NUCLEOTIDE SEQUENCE</scope>
</reference>
<evidence type="ECO:0000313" key="6">
    <source>
        <dbReference type="Proteomes" id="UP001153737"/>
    </source>
</evidence>
<reference evidence="5" key="1">
    <citation type="submission" date="2022-01" db="EMBL/GenBank/DDBJ databases">
        <authorList>
            <person name="King R."/>
        </authorList>
    </citation>
    <scope>NUCLEOTIDE SEQUENCE</scope>
</reference>
<dbReference type="SMART" id="SM00034">
    <property type="entry name" value="CLECT"/>
    <property type="match status" value="1"/>
</dbReference>
<proteinExistence type="predicted"/>
<dbReference type="SUPFAM" id="SSF56436">
    <property type="entry name" value="C-type lectin-like"/>
    <property type="match status" value="1"/>
</dbReference>
<evidence type="ECO:0000259" key="4">
    <source>
        <dbReference type="PROSITE" id="PS50041"/>
    </source>
</evidence>
<gene>
    <name evidence="5" type="ORF">PHAECO_LOCUS11885</name>
</gene>
<dbReference type="SUPFAM" id="SSF49854">
    <property type="entry name" value="Spermadhesin, CUB domain"/>
    <property type="match status" value="1"/>
</dbReference>
<dbReference type="InterPro" id="IPR016187">
    <property type="entry name" value="CTDL_fold"/>
</dbReference>
<sequence>MKLNVPCSKGFMKFSGLNESHHSRQEDSYVYVKSHKQTPLCGKLEELSEEERHIYFPSSHIQPAMHLRGNPVFAIAYRLVDHCYNVTFLSTNGSFELRPNSQLQCTYKIFLPYGNRVVLKMWVGDTTVAGSSGTGINFQDSRNDDINCEGLLTELQDGSSSWFHCTKIGHEERQIELVSRQNRVVLKVTVRNPLSDQVVSTGTFAMRMSYHAEPIESVVGVCEFGWIKLRQFCISAMEGVKLPWRQAEIECARKDGHLLSLRSERDQTVLDNLLMNSPGYRDDNAYWIGASDESHEGDFKWTDGLPFSYSNWFPGWPEYGNYNHQPNDDGLSEQDCVEARRMFALTHASHRLATTFMWNDRDCSTPNYFVCERLQSKDPLEHSWLPNCNRTVFLSRDQPKSLVSSPGFPRQYPDNANCDIDITATPGFRIILDFEELVLENESSCSYDYLLIMESFNDSTWNNMSTSTKRLCGDWSAKLKLLRYVSHTSKLKLRFSSDYSHHFGGFKARVSMEIGK</sequence>
<dbReference type="Pfam" id="PF00059">
    <property type="entry name" value="Lectin_C"/>
    <property type="match status" value="1"/>
</dbReference>
<evidence type="ECO:0000256" key="1">
    <source>
        <dbReference type="ARBA" id="ARBA00023157"/>
    </source>
</evidence>
<name>A0A9P0DNH3_PHACE</name>
<protein>
    <submittedName>
        <fullName evidence="5">Uncharacterized protein</fullName>
    </submittedName>
</protein>
<dbReference type="PROSITE" id="PS01180">
    <property type="entry name" value="CUB"/>
    <property type="match status" value="1"/>
</dbReference>
<dbReference type="Pfam" id="PF00431">
    <property type="entry name" value="CUB"/>
    <property type="match status" value="1"/>
</dbReference>
<accession>A0A9P0DNH3</accession>
<dbReference type="SMART" id="SM00042">
    <property type="entry name" value="CUB"/>
    <property type="match status" value="1"/>
</dbReference>
<dbReference type="InterPro" id="IPR035914">
    <property type="entry name" value="Sperma_CUB_dom_sf"/>
</dbReference>
<evidence type="ECO:0000313" key="5">
    <source>
        <dbReference type="EMBL" id="CAH1179710.1"/>
    </source>
</evidence>
<dbReference type="Gene3D" id="3.10.100.10">
    <property type="entry name" value="Mannose-Binding Protein A, subunit A"/>
    <property type="match status" value="1"/>
</dbReference>
<organism evidence="5 6">
    <name type="scientific">Phaedon cochleariae</name>
    <name type="common">Mustard beetle</name>
    <dbReference type="NCBI Taxonomy" id="80249"/>
    <lineage>
        <taxon>Eukaryota</taxon>
        <taxon>Metazoa</taxon>
        <taxon>Ecdysozoa</taxon>
        <taxon>Arthropoda</taxon>
        <taxon>Hexapoda</taxon>
        <taxon>Insecta</taxon>
        <taxon>Pterygota</taxon>
        <taxon>Neoptera</taxon>
        <taxon>Endopterygota</taxon>
        <taxon>Coleoptera</taxon>
        <taxon>Polyphaga</taxon>
        <taxon>Cucujiformia</taxon>
        <taxon>Chrysomeloidea</taxon>
        <taxon>Chrysomelidae</taxon>
        <taxon>Chrysomelinae</taxon>
        <taxon>Chrysomelini</taxon>
        <taxon>Phaedon</taxon>
    </lineage>
</organism>
<dbReference type="Gene3D" id="2.60.120.290">
    <property type="entry name" value="Spermadhesin, CUB domain"/>
    <property type="match status" value="1"/>
</dbReference>
<comment type="caution">
    <text evidence="2">Lacks conserved residue(s) required for the propagation of feature annotation.</text>
</comment>
<dbReference type="GO" id="GO:0004252">
    <property type="term" value="F:serine-type endopeptidase activity"/>
    <property type="evidence" value="ECO:0007669"/>
    <property type="project" value="TreeGrafter"/>
</dbReference>
<feature type="domain" description="CUB" evidence="3">
    <location>
        <begin position="388"/>
        <end position="513"/>
    </location>
</feature>
<dbReference type="OrthoDB" id="204958at2759"/>
<dbReference type="EMBL" id="OU896714">
    <property type="protein sequence ID" value="CAH1179710.1"/>
    <property type="molecule type" value="Genomic_DNA"/>
</dbReference>
<dbReference type="InterPro" id="IPR001304">
    <property type="entry name" value="C-type_lectin-like"/>
</dbReference>
<feature type="domain" description="C-type lectin" evidence="4">
    <location>
        <begin position="229"/>
        <end position="372"/>
    </location>
</feature>
<evidence type="ECO:0000259" key="3">
    <source>
        <dbReference type="PROSITE" id="PS01180"/>
    </source>
</evidence>
<dbReference type="InterPro" id="IPR000859">
    <property type="entry name" value="CUB_dom"/>
</dbReference>
<dbReference type="Proteomes" id="UP001153737">
    <property type="component" value="Chromosome 8"/>
</dbReference>
<dbReference type="CDD" id="cd00041">
    <property type="entry name" value="CUB"/>
    <property type="match status" value="1"/>
</dbReference>
<dbReference type="AlphaFoldDB" id="A0A9P0DNH3"/>
<keyword evidence="1" id="KW-1015">Disulfide bond</keyword>
<dbReference type="PROSITE" id="PS50041">
    <property type="entry name" value="C_TYPE_LECTIN_2"/>
    <property type="match status" value="1"/>
</dbReference>
<keyword evidence="6" id="KW-1185">Reference proteome</keyword>
<dbReference type="PANTHER" id="PTHR24255:SF31">
    <property type="entry name" value="CUBILIN-LIKE PROTEIN"/>
    <property type="match status" value="1"/>
</dbReference>
<dbReference type="GO" id="GO:0005615">
    <property type="term" value="C:extracellular space"/>
    <property type="evidence" value="ECO:0007669"/>
    <property type="project" value="TreeGrafter"/>
</dbReference>
<evidence type="ECO:0000256" key="2">
    <source>
        <dbReference type="PROSITE-ProRule" id="PRU00059"/>
    </source>
</evidence>
<dbReference type="InterPro" id="IPR016186">
    <property type="entry name" value="C-type_lectin-like/link_sf"/>
</dbReference>
<dbReference type="CDD" id="cd00037">
    <property type="entry name" value="CLECT"/>
    <property type="match status" value="1"/>
</dbReference>
<dbReference type="PANTHER" id="PTHR24255">
    <property type="entry name" value="COMPLEMENT COMPONENT 1, S SUBCOMPONENT-RELATED"/>
    <property type="match status" value="1"/>
</dbReference>